<dbReference type="SMART" id="SM00052">
    <property type="entry name" value="EAL"/>
    <property type="match status" value="1"/>
</dbReference>
<dbReference type="PROSITE" id="PS50887">
    <property type="entry name" value="GGDEF"/>
    <property type="match status" value="1"/>
</dbReference>
<feature type="domain" description="EAL" evidence="3">
    <location>
        <begin position="466"/>
        <end position="720"/>
    </location>
</feature>
<dbReference type="SUPFAM" id="SSF141868">
    <property type="entry name" value="EAL domain-like"/>
    <property type="match status" value="1"/>
</dbReference>
<dbReference type="SMART" id="SM00267">
    <property type="entry name" value="GGDEF"/>
    <property type="match status" value="1"/>
</dbReference>
<dbReference type="NCBIfam" id="TIGR00229">
    <property type="entry name" value="sensory_box"/>
    <property type="match status" value="1"/>
</dbReference>
<feature type="domain" description="PAC" evidence="2">
    <location>
        <begin position="118"/>
        <end position="170"/>
    </location>
</feature>
<dbReference type="InterPro" id="IPR000700">
    <property type="entry name" value="PAS-assoc_C"/>
</dbReference>
<dbReference type="PROSITE" id="PS50883">
    <property type="entry name" value="EAL"/>
    <property type="match status" value="1"/>
</dbReference>
<dbReference type="AlphaFoldDB" id="A0A840G9G0"/>
<dbReference type="CDD" id="cd01949">
    <property type="entry name" value="GGDEF"/>
    <property type="match status" value="1"/>
</dbReference>
<dbReference type="Pfam" id="PF13426">
    <property type="entry name" value="PAS_9"/>
    <property type="match status" value="1"/>
</dbReference>
<dbReference type="FunFam" id="3.20.20.450:FF:000001">
    <property type="entry name" value="Cyclic di-GMP phosphodiesterase yahA"/>
    <property type="match status" value="1"/>
</dbReference>
<dbReference type="OrthoDB" id="9813903at2"/>
<evidence type="ECO:0000313" key="6">
    <source>
        <dbReference type="Proteomes" id="UP000587070"/>
    </source>
</evidence>
<dbReference type="InterPro" id="IPR000160">
    <property type="entry name" value="GGDEF_dom"/>
</dbReference>
<organism evidence="5 6">
    <name type="scientific">Rhodocyclus tenuis</name>
    <name type="common">Rhodospirillum tenue</name>
    <dbReference type="NCBI Taxonomy" id="1066"/>
    <lineage>
        <taxon>Bacteria</taxon>
        <taxon>Pseudomonadati</taxon>
        <taxon>Pseudomonadota</taxon>
        <taxon>Betaproteobacteria</taxon>
        <taxon>Rhodocyclales</taxon>
        <taxon>Rhodocyclaceae</taxon>
        <taxon>Rhodocyclus</taxon>
    </lineage>
</organism>
<dbReference type="SMART" id="SM00086">
    <property type="entry name" value="PAC"/>
    <property type="match status" value="2"/>
</dbReference>
<dbReference type="SUPFAM" id="SSF55073">
    <property type="entry name" value="Nucleotide cyclase"/>
    <property type="match status" value="1"/>
</dbReference>
<dbReference type="InterPro" id="IPR001610">
    <property type="entry name" value="PAC"/>
</dbReference>
<dbReference type="InterPro" id="IPR029787">
    <property type="entry name" value="Nucleotide_cyclase"/>
</dbReference>
<dbReference type="EMBL" id="JACIGE010000005">
    <property type="protein sequence ID" value="MBB4247318.1"/>
    <property type="molecule type" value="Genomic_DNA"/>
</dbReference>
<dbReference type="Pfam" id="PF00563">
    <property type="entry name" value="EAL"/>
    <property type="match status" value="1"/>
</dbReference>
<feature type="domain" description="PAC" evidence="2">
    <location>
        <begin position="240"/>
        <end position="292"/>
    </location>
</feature>
<dbReference type="Gene3D" id="3.30.70.270">
    <property type="match status" value="1"/>
</dbReference>
<dbReference type="PANTHER" id="PTHR44757:SF2">
    <property type="entry name" value="BIOFILM ARCHITECTURE MAINTENANCE PROTEIN MBAA"/>
    <property type="match status" value="1"/>
</dbReference>
<dbReference type="PANTHER" id="PTHR44757">
    <property type="entry name" value="DIGUANYLATE CYCLASE DGCP"/>
    <property type="match status" value="1"/>
</dbReference>
<feature type="domain" description="GGDEF" evidence="4">
    <location>
        <begin position="324"/>
        <end position="457"/>
    </location>
</feature>
<dbReference type="PROSITE" id="PS50112">
    <property type="entry name" value="PAS"/>
    <property type="match status" value="2"/>
</dbReference>
<reference evidence="5 6" key="1">
    <citation type="submission" date="2020-08" db="EMBL/GenBank/DDBJ databases">
        <title>Genome sequencing of Purple Non-Sulfur Bacteria from various extreme environments.</title>
        <authorList>
            <person name="Mayer M."/>
        </authorList>
    </citation>
    <scope>NUCLEOTIDE SEQUENCE [LARGE SCALE GENOMIC DNA]</scope>
    <source>
        <strain evidence="5 6">2761</strain>
    </source>
</reference>
<dbReference type="CDD" id="cd01948">
    <property type="entry name" value="EAL"/>
    <property type="match status" value="1"/>
</dbReference>
<dbReference type="PROSITE" id="PS50113">
    <property type="entry name" value="PAC"/>
    <property type="match status" value="2"/>
</dbReference>
<dbReference type="Gene3D" id="3.30.450.20">
    <property type="entry name" value="PAS domain"/>
    <property type="match status" value="2"/>
</dbReference>
<evidence type="ECO:0000313" key="5">
    <source>
        <dbReference type="EMBL" id="MBB4247318.1"/>
    </source>
</evidence>
<dbReference type="InterPro" id="IPR035919">
    <property type="entry name" value="EAL_sf"/>
</dbReference>
<gene>
    <name evidence="5" type="ORF">GGD90_001689</name>
</gene>
<comment type="caution">
    <text evidence="5">The sequence shown here is derived from an EMBL/GenBank/DDBJ whole genome shotgun (WGS) entry which is preliminary data.</text>
</comment>
<dbReference type="InterPro" id="IPR000014">
    <property type="entry name" value="PAS"/>
</dbReference>
<dbReference type="InterPro" id="IPR001633">
    <property type="entry name" value="EAL_dom"/>
</dbReference>
<dbReference type="InterPro" id="IPR035965">
    <property type="entry name" value="PAS-like_dom_sf"/>
</dbReference>
<dbReference type="InterPro" id="IPR013656">
    <property type="entry name" value="PAS_4"/>
</dbReference>
<proteinExistence type="predicted"/>
<dbReference type="NCBIfam" id="TIGR00254">
    <property type="entry name" value="GGDEF"/>
    <property type="match status" value="1"/>
</dbReference>
<dbReference type="InterPro" id="IPR043128">
    <property type="entry name" value="Rev_trsase/Diguanyl_cyclase"/>
</dbReference>
<dbReference type="InterPro" id="IPR052155">
    <property type="entry name" value="Biofilm_reg_signaling"/>
</dbReference>
<dbReference type="SUPFAM" id="SSF55785">
    <property type="entry name" value="PYP-like sensor domain (PAS domain)"/>
    <property type="match status" value="2"/>
</dbReference>
<dbReference type="RefSeq" id="WP_153116086.1">
    <property type="nucleotide sequence ID" value="NZ_JACIGE010000005.1"/>
</dbReference>
<dbReference type="SMART" id="SM00091">
    <property type="entry name" value="PAS"/>
    <property type="match status" value="2"/>
</dbReference>
<keyword evidence="6" id="KW-1185">Reference proteome</keyword>
<sequence>MPAAETHSLVLGSVAEVAAAVAGAQRGTGQALVAELLHHLVIPAFVVDAEHRVTVWNKACERLTGMPAGEVVGTSDHWRAFYAAPRPCLADLLIDSLTHEIDALYAAHDDSLAAHGAHAENWCVMPLLGEKRYLEIDAGPVHDADGRLLAVVETVRDTTEHKRASDLLQLHASVFDNTHEAIAITDASGAILSVNEAFSRITGYSLDESLGRNPRMLKSGLQDAAFYQGLWQSLGEHGQWRGEIWNRRKNGELFPGILTISAVRRASGKVQHYVALLSDISDLRDTQNRLQSLVNHDPLTGLPNRPLVQDRLAQAAAFADRVGMHVALLLLDLDKFKEINELIGHSGGDELLVAVARRLRECVRETDTVSRQGGDEFLIVLTGIADADAAMPFAEKLLERFQTPFLIGGEEVVCSVSIGVAVFPEDGREFETLLKKADRALHGAKADGHNTCRFFDARMNVEAGEGHRLRQGLRRALERKEFVLHYQPQIDLDSGRVIGAEALIRWQHPELGLVPPGRFIPVVEESGLIVPIGEWVLREACRQGVAWRDAGLPELVIAVNMSATQFRRDDIEQTVIRALADSGHDPALLELELTESILIGDTERVLDTVRRLKLLGLKLAIDDFGTGYSSFSYLKRFAVDKLKIDQSFIRDLQSDPDDAVIVRTIIQMARSLGLRTVAEGVESAEIAQRLSVFRCDEVQGYYFSRPLPADDFAQFLSARSAALGATRSA</sequence>
<dbReference type="Gene3D" id="3.20.20.450">
    <property type="entry name" value="EAL domain"/>
    <property type="match status" value="1"/>
</dbReference>
<evidence type="ECO:0000259" key="1">
    <source>
        <dbReference type="PROSITE" id="PS50112"/>
    </source>
</evidence>
<protein>
    <submittedName>
        <fullName evidence="5">Diguanylate cyclase (GGDEF)-like protein/PAS domain S-box-containing protein</fullName>
    </submittedName>
</protein>
<dbReference type="CDD" id="cd00130">
    <property type="entry name" value="PAS"/>
    <property type="match status" value="2"/>
</dbReference>
<feature type="domain" description="PAS" evidence="1">
    <location>
        <begin position="174"/>
        <end position="213"/>
    </location>
</feature>
<evidence type="ECO:0000259" key="4">
    <source>
        <dbReference type="PROSITE" id="PS50887"/>
    </source>
</evidence>
<accession>A0A840G9G0</accession>
<name>A0A840G9G0_RHOTE</name>
<dbReference type="Pfam" id="PF08448">
    <property type="entry name" value="PAS_4"/>
    <property type="match status" value="1"/>
</dbReference>
<feature type="domain" description="PAS" evidence="1">
    <location>
        <begin position="29"/>
        <end position="75"/>
    </location>
</feature>
<dbReference type="Proteomes" id="UP000587070">
    <property type="component" value="Unassembled WGS sequence"/>
</dbReference>
<evidence type="ECO:0000259" key="2">
    <source>
        <dbReference type="PROSITE" id="PS50113"/>
    </source>
</evidence>
<evidence type="ECO:0000259" key="3">
    <source>
        <dbReference type="PROSITE" id="PS50883"/>
    </source>
</evidence>
<dbReference type="Pfam" id="PF00990">
    <property type="entry name" value="GGDEF"/>
    <property type="match status" value="1"/>
</dbReference>